<dbReference type="PANTHER" id="PTHR10434">
    <property type="entry name" value="1-ACYL-SN-GLYCEROL-3-PHOSPHATE ACYLTRANSFERASE"/>
    <property type="match status" value="1"/>
</dbReference>
<dbReference type="SUPFAM" id="SSF69593">
    <property type="entry name" value="Glycerol-3-phosphate (1)-acyltransferase"/>
    <property type="match status" value="1"/>
</dbReference>
<dbReference type="GO" id="GO:0003841">
    <property type="term" value="F:1-acylglycerol-3-phosphate O-acyltransferase activity"/>
    <property type="evidence" value="ECO:0007669"/>
    <property type="project" value="UniProtKB-UniRule"/>
</dbReference>
<dbReference type="Proteomes" id="UP000002221">
    <property type="component" value="Chromosome"/>
</dbReference>
<comment type="pathway">
    <text evidence="3">Lipid metabolism.</text>
</comment>
<gene>
    <name evidence="12" type="ordered locus">Rmar_0569</name>
</gene>
<dbReference type="HOGENOM" id="CLU_027938_6_3_10"/>
<evidence type="ECO:0000256" key="7">
    <source>
        <dbReference type="ARBA" id="ARBA00022679"/>
    </source>
</evidence>
<dbReference type="SMART" id="SM00563">
    <property type="entry name" value="PlsC"/>
    <property type="match status" value="1"/>
</dbReference>
<organism evidence="12 13">
    <name type="scientific">Rhodothermus marinus (strain ATCC 43812 / DSM 4252 / R-10)</name>
    <name type="common">Rhodothermus obamensis</name>
    <dbReference type="NCBI Taxonomy" id="518766"/>
    <lineage>
        <taxon>Bacteria</taxon>
        <taxon>Pseudomonadati</taxon>
        <taxon>Rhodothermota</taxon>
        <taxon>Rhodothermia</taxon>
        <taxon>Rhodothermales</taxon>
        <taxon>Rhodothermaceae</taxon>
        <taxon>Rhodothermus</taxon>
    </lineage>
</organism>
<evidence type="ECO:0000313" key="12">
    <source>
        <dbReference type="EMBL" id="ACY47469.1"/>
    </source>
</evidence>
<keyword evidence="9" id="KW-0594">Phospholipid biosynthesis</keyword>
<dbReference type="EC" id="2.3.1.51" evidence="5 9"/>
<comment type="domain">
    <text evidence="9">The HXXXXD motif is essential for acyltransferase activity and may constitute the binding site for the phosphate moiety of the glycerol-3-phosphate.</text>
</comment>
<dbReference type="EMBL" id="CP001807">
    <property type="protein sequence ID" value="ACY47469.1"/>
    <property type="molecule type" value="Genomic_DNA"/>
</dbReference>
<dbReference type="InterPro" id="IPR002123">
    <property type="entry name" value="Plipid/glycerol_acylTrfase"/>
</dbReference>
<dbReference type="GO" id="GO:0006654">
    <property type="term" value="P:phosphatidic acid biosynthetic process"/>
    <property type="evidence" value="ECO:0007669"/>
    <property type="project" value="TreeGrafter"/>
</dbReference>
<feature type="domain" description="Phospholipid/glycerol acyltransferase" evidence="11">
    <location>
        <begin position="102"/>
        <end position="216"/>
    </location>
</feature>
<dbReference type="CDD" id="cd07989">
    <property type="entry name" value="LPLAT_AGPAT-like"/>
    <property type="match status" value="1"/>
</dbReference>
<dbReference type="Pfam" id="PF01553">
    <property type="entry name" value="Acyltransferase"/>
    <property type="match status" value="1"/>
</dbReference>
<dbReference type="eggNOG" id="COG0204">
    <property type="taxonomic scope" value="Bacteria"/>
</dbReference>
<feature type="transmembrane region" description="Helical" evidence="10">
    <location>
        <begin position="38"/>
        <end position="59"/>
    </location>
</feature>
<evidence type="ECO:0000256" key="9">
    <source>
        <dbReference type="RuleBase" id="RU361267"/>
    </source>
</evidence>
<dbReference type="KEGG" id="rmr:Rmar_0569"/>
<dbReference type="GO" id="GO:0016020">
    <property type="term" value="C:membrane"/>
    <property type="evidence" value="ECO:0007669"/>
    <property type="project" value="InterPro"/>
</dbReference>
<name>D0MF19_RHOM4</name>
<keyword evidence="10" id="KW-0472">Membrane</keyword>
<reference evidence="12 13" key="1">
    <citation type="journal article" date="2009" name="Stand. Genomic Sci.">
        <title>Complete genome sequence of Rhodothermus marinus type strain (R-10).</title>
        <authorList>
            <person name="Nolan M."/>
            <person name="Tindall B.J."/>
            <person name="Pomrenke H."/>
            <person name="Lapidus A."/>
            <person name="Copeland A."/>
            <person name="Glavina Del Rio T."/>
            <person name="Lucas S."/>
            <person name="Chen F."/>
            <person name="Tice H."/>
            <person name="Cheng J.F."/>
            <person name="Saunders E."/>
            <person name="Han C."/>
            <person name="Bruce D."/>
            <person name="Goodwin L."/>
            <person name="Chain P."/>
            <person name="Pitluck S."/>
            <person name="Ovchinikova G."/>
            <person name="Pati A."/>
            <person name="Ivanova N."/>
            <person name="Mavromatis K."/>
            <person name="Chen A."/>
            <person name="Palaniappan K."/>
            <person name="Land M."/>
            <person name="Hauser L."/>
            <person name="Chang Y.J."/>
            <person name="Jeffries C.D."/>
            <person name="Brettin T."/>
            <person name="Goker M."/>
            <person name="Bristow J."/>
            <person name="Eisen J.A."/>
            <person name="Markowitz V."/>
            <person name="Hugenholtz P."/>
            <person name="Kyrpides N.C."/>
            <person name="Klenk H.P."/>
            <person name="Detter J.C."/>
        </authorList>
    </citation>
    <scope>NUCLEOTIDE SEQUENCE [LARGE SCALE GENOMIC DNA]</scope>
    <source>
        <strain evidence="13">ATCC 43812 / DSM 4252 / R-10</strain>
    </source>
</reference>
<evidence type="ECO:0000313" key="13">
    <source>
        <dbReference type="Proteomes" id="UP000002221"/>
    </source>
</evidence>
<evidence type="ECO:0000256" key="4">
    <source>
        <dbReference type="ARBA" id="ARBA00008655"/>
    </source>
</evidence>
<keyword evidence="10" id="KW-0812">Transmembrane</keyword>
<evidence type="ECO:0000256" key="6">
    <source>
        <dbReference type="ARBA" id="ARBA00016139"/>
    </source>
</evidence>
<evidence type="ECO:0000256" key="1">
    <source>
        <dbReference type="ARBA" id="ARBA00001141"/>
    </source>
</evidence>
<keyword evidence="13" id="KW-1185">Reference proteome</keyword>
<comment type="catalytic activity">
    <reaction evidence="1 9">
        <text>a 1-acyl-sn-glycero-3-phosphate + an acyl-CoA = a 1,2-diacyl-sn-glycero-3-phosphate + CoA</text>
        <dbReference type="Rhea" id="RHEA:19709"/>
        <dbReference type="ChEBI" id="CHEBI:57287"/>
        <dbReference type="ChEBI" id="CHEBI:57970"/>
        <dbReference type="ChEBI" id="CHEBI:58342"/>
        <dbReference type="ChEBI" id="CHEBI:58608"/>
        <dbReference type="EC" id="2.3.1.51"/>
    </reaction>
</comment>
<accession>D0MF19</accession>
<keyword evidence="7 9" id="KW-0808">Transferase</keyword>
<proteinExistence type="inferred from homology"/>
<dbReference type="PANTHER" id="PTHR10434:SF11">
    <property type="entry name" value="1-ACYL-SN-GLYCEROL-3-PHOSPHATE ACYLTRANSFERASE"/>
    <property type="match status" value="1"/>
</dbReference>
<keyword evidence="9" id="KW-1208">Phospholipid metabolism</keyword>
<keyword evidence="9" id="KW-0444">Lipid biosynthesis</keyword>
<evidence type="ECO:0000256" key="2">
    <source>
        <dbReference type="ARBA" id="ARBA00004728"/>
    </source>
</evidence>
<protein>
    <recommendedName>
        <fullName evidence="6 9">1-acyl-sn-glycerol-3-phosphate acyltransferase</fullName>
        <ecNumber evidence="5 9">2.3.1.51</ecNumber>
    </recommendedName>
</protein>
<dbReference type="RefSeq" id="WP_012843081.1">
    <property type="nucleotide sequence ID" value="NC_013501.1"/>
</dbReference>
<sequence>MAEEVRETSPVAPLLAPAPVEAPVEGAPPATLWTRLHFFWFVLVGIFSTLIIAPCQVLTHRFHPTAANFKKWARRWAGIILKACGWRVVCEDRARLPEGQPCIFVANHQCALDILVLSYALPYPFGFVAKAELERVPVLGWAMRHSASLFIDRNNPRRSLESLQLAGERIRQGHPVLLFPEGTRGYRKELRPFKKGAFLLAVEAGVPLVPVVIFDSYRRLDERRMVSRPGTIRVVIGEPVPTAGLRRRHLTTLMETVQARMQALLREAGNSA</sequence>
<comment type="similarity">
    <text evidence="4 9">Belongs to the 1-acyl-sn-glycerol-3-phosphate acyltransferase family.</text>
</comment>
<dbReference type="OrthoDB" id="9803035at2"/>
<evidence type="ECO:0000259" key="11">
    <source>
        <dbReference type="SMART" id="SM00563"/>
    </source>
</evidence>
<dbReference type="AlphaFoldDB" id="D0MF19"/>
<keyword evidence="8 9" id="KW-0012">Acyltransferase</keyword>
<dbReference type="STRING" id="518766.Rmar_0569"/>
<evidence type="ECO:0000256" key="5">
    <source>
        <dbReference type="ARBA" id="ARBA00013211"/>
    </source>
</evidence>
<evidence type="ECO:0000256" key="8">
    <source>
        <dbReference type="ARBA" id="ARBA00023315"/>
    </source>
</evidence>
<dbReference type="NCBIfam" id="TIGR00530">
    <property type="entry name" value="AGP_acyltrn"/>
    <property type="match status" value="1"/>
</dbReference>
<dbReference type="InterPro" id="IPR004552">
    <property type="entry name" value="AGP_acyltrans"/>
</dbReference>
<keyword evidence="10" id="KW-1133">Transmembrane helix</keyword>
<keyword evidence="9" id="KW-0443">Lipid metabolism</keyword>
<evidence type="ECO:0000256" key="10">
    <source>
        <dbReference type="SAM" id="Phobius"/>
    </source>
</evidence>
<comment type="pathway">
    <text evidence="2">Phospholipid metabolism; CDP-diacylglycerol biosynthesis; CDP-diacylglycerol from sn-glycerol 3-phosphate: step 2/3.</text>
</comment>
<evidence type="ECO:0000256" key="3">
    <source>
        <dbReference type="ARBA" id="ARBA00005189"/>
    </source>
</evidence>